<keyword evidence="3" id="KW-0520">NAD</keyword>
<evidence type="ECO:0000259" key="9">
    <source>
        <dbReference type="Pfam" id="PF00171"/>
    </source>
</evidence>
<dbReference type="PIRSF" id="PIRSF036492">
    <property type="entry name" value="ALDH"/>
    <property type="match status" value="1"/>
</dbReference>
<evidence type="ECO:0000313" key="11">
    <source>
        <dbReference type="Proteomes" id="UP000255549"/>
    </source>
</evidence>
<dbReference type="PROSITE" id="PS00070">
    <property type="entry name" value="ALDEHYDE_DEHYDR_CYS"/>
    <property type="match status" value="1"/>
</dbReference>
<evidence type="ECO:0000256" key="2">
    <source>
        <dbReference type="ARBA" id="ARBA00023002"/>
    </source>
</evidence>
<dbReference type="GO" id="GO:0004029">
    <property type="term" value="F:aldehyde dehydrogenase (NAD+) activity"/>
    <property type="evidence" value="ECO:0007669"/>
    <property type="project" value="TreeGrafter"/>
</dbReference>
<dbReference type="OrthoDB" id="9762913at2"/>
<dbReference type="STRING" id="1141106.GCA_000308095_00416"/>
<gene>
    <name evidence="10" type="primary">aldA2</name>
    <name evidence="10" type="ORF">NCTC11048_01236</name>
</gene>
<dbReference type="EMBL" id="UHDP01000003">
    <property type="protein sequence ID" value="SUM46225.1"/>
    <property type="molecule type" value="Genomic_DNA"/>
</dbReference>
<dbReference type="AlphaFoldDB" id="A0A380G574"/>
<dbReference type="InterPro" id="IPR016160">
    <property type="entry name" value="Ald_DH_CS_CYS"/>
</dbReference>
<dbReference type="GO" id="GO:0006081">
    <property type="term" value="P:aldehyde metabolic process"/>
    <property type="evidence" value="ECO:0007669"/>
    <property type="project" value="InterPro"/>
</dbReference>
<dbReference type="Gene3D" id="3.40.309.10">
    <property type="entry name" value="Aldehyde Dehydrogenase, Chain A, domain 2"/>
    <property type="match status" value="1"/>
</dbReference>
<dbReference type="PANTHER" id="PTHR43570">
    <property type="entry name" value="ALDEHYDE DEHYDROGENASE"/>
    <property type="match status" value="1"/>
</dbReference>
<dbReference type="SUPFAM" id="SSF53720">
    <property type="entry name" value="ALDH-like"/>
    <property type="match status" value="1"/>
</dbReference>
<dbReference type="PROSITE" id="PS00687">
    <property type="entry name" value="ALDEHYDE_DEHYDR_GLU"/>
    <property type="match status" value="1"/>
</dbReference>
<dbReference type="Gene3D" id="3.40.605.10">
    <property type="entry name" value="Aldehyde Dehydrogenase, Chain A, domain 1"/>
    <property type="match status" value="1"/>
</dbReference>
<evidence type="ECO:0000313" key="10">
    <source>
        <dbReference type="EMBL" id="SUM46225.1"/>
    </source>
</evidence>
<evidence type="ECO:0000256" key="6">
    <source>
        <dbReference type="PROSITE-ProRule" id="PRU10007"/>
    </source>
</evidence>
<accession>A0A380G574</accession>
<name>A0A380G574_STAIN</name>
<evidence type="ECO:0000256" key="3">
    <source>
        <dbReference type="ARBA" id="ARBA00023027"/>
    </source>
</evidence>
<dbReference type="FunFam" id="3.40.605.10:FF:000004">
    <property type="entry name" value="Aldehyde dehydrogenase"/>
    <property type="match status" value="1"/>
</dbReference>
<feature type="domain" description="Aldehyde dehydrogenase" evidence="9">
    <location>
        <begin position="8"/>
        <end position="428"/>
    </location>
</feature>
<comment type="similarity">
    <text evidence="1 4 7">Belongs to the aldehyde dehydrogenase family.</text>
</comment>
<evidence type="ECO:0000256" key="4">
    <source>
        <dbReference type="PIRNR" id="PIRNR036492"/>
    </source>
</evidence>
<evidence type="ECO:0000256" key="8">
    <source>
        <dbReference type="SAM" id="Coils"/>
    </source>
</evidence>
<sequence>MNPFHTQFDATQRYFKSHATRSLKSRKKVLKQLAKQINLHEQEIFDALKQDLGKNEVEAYGTEIGYTLNNIRYIRKNLSKWAKTEAVDTPFFLFPAKSFIVNEPLGTVLIIGPFNYPFQLIFEPLIGAIAAGNTAIVKPSELTPNVAVVIEKIIKQTFDPEYVTVAQGGAETIQSLLELPFDHIFFTGSQKVGQIVYEAAAKQLIPVTLELGGKSPTIIDKTANLKVASERICFGKFMNAGQTCVAPDYILIDETVKADFIEAMTSTIREFYGPQPIDSDDLGRIVNDRHFNRLSHLLEAHQSNVIIGGDTDAVQRYVSPTILDHIHANDPIMQEEIFGPILPILTYQNFDEAISFIQSKPKPLSLYLFSEDENTTTRVLNELSFGSAAINDTILQLANPKLPFGGVGASGIGRYHGKYSFETFSHQKPYIFKTTKLETGLLFPPYKGKLGYVKKLFKK</sequence>
<keyword evidence="11" id="KW-1185">Reference proteome</keyword>
<evidence type="ECO:0000256" key="1">
    <source>
        <dbReference type="ARBA" id="ARBA00009986"/>
    </source>
</evidence>
<keyword evidence="8" id="KW-0175">Coiled coil</keyword>
<keyword evidence="2 4" id="KW-0560">Oxidoreductase</keyword>
<feature type="active site" evidence="5">
    <location>
        <position position="244"/>
    </location>
</feature>
<evidence type="ECO:0000256" key="7">
    <source>
        <dbReference type="RuleBase" id="RU003345"/>
    </source>
</evidence>
<protein>
    <recommendedName>
        <fullName evidence="4">Aldehyde dehydrogenase</fullName>
    </recommendedName>
</protein>
<dbReference type="InterPro" id="IPR029510">
    <property type="entry name" value="Ald_DH_CS_GLU"/>
</dbReference>
<dbReference type="PANTHER" id="PTHR43570:SF16">
    <property type="entry name" value="ALDEHYDE DEHYDROGENASE TYPE III, ISOFORM Q"/>
    <property type="match status" value="1"/>
</dbReference>
<dbReference type="FunFam" id="3.40.309.10:FF:000003">
    <property type="entry name" value="Aldehyde dehydrogenase"/>
    <property type="match status" value="1"/>
</dbReference>
<dbReference type="Pfam" id="PF00171">
    <property type="entry name" value="Aldedh"/>
    <property type="match status" value="1"/>
</dbReference>
<dbReference type="GO" id="GO:0005737">
    <property type="term" value="C:cytoplasm"/>
    <property type="evidence" value="ECO:0007669"/>
    <property type="project" value="TreeGrafter"/>
</dbReference>
<dbReference type="InterPro" id="IPR012394">
    <property type="entry name" value="Aldehyde_DH_NAD(P)"/>
</dbReference>
<feature type="active site" evidence="5 6">
    <location>
        <position position="210"/>
    </location>
</feature>
<dbReference type="RefSeq" id="WP_019169328.1">
    <property type="nucleotide sequence ID" value="NZ_CAIB01000245.1"/>
</dbReference>
<dbReference type="InterPro" id="IPR016163">
    <property type="entry name" value="Ald_DH_C"/>
</dbReference>
<dbReference type="CDD" id="cd07136">
    <property type="entry name" value="ALDH_YwdH-P39616"/>
    <property type="match status" value="1"/>
</dbReference>
<dbReference type="Proteomes" id="UP000255549">
    <property type="component" value="Unassembled WGS sequence"/>
</dbReference>
<dbReference type="InterPro" id="IPR016162">
    <property type="entry name" value="Ald_DH_N"/>
</dbReference>
<evidence type="ECO:0000256" key="5">
    <source>
        <dbReference type="PIRSR" id="PIRSR036492-1"/>
    </source>
</evidence>
<proteinExistence type="inferred from homology"/>
<feature type="coiled-coil region" evidence="8">
    <location>
        <begin position="23"/>
        <end position="50"/>
    </location>
</feature>
<dbReference type="InterPro" id="IPR016161">
    <property type="entry name" value="Ald_DH/histidinol_DH"/>
</dbReference>
<dbReference type="InterPro" id="IPR015590">
    <property type="entry name" value="Aldehyde_DH_dom"/>
</dbReference>
<reference evidence="10 11" key="1">
    <citation type="submission" date="2018-06" db="EMBL/GenBank/DDBJ databases">
        <authorList>
            <consortium name="Pathogen Informatics"/>
            <person name="Doyle S."/>
        </authorList>
    </citation>
    <scope>NUCLEOTIDE SEQUENCE [LARGE SCALE GENOMIC DNA]</scope>
    <source>
        <strain evidence="11">NCTC 11048</strain>
    </source>
</reference>
<organism evidence="10 11">
    <name type="scientific">Staphylococcus intermedius NCTC 11048</name>
    <dbReference type="NCBI Taxonomy" id="1141106"/>
    <lineage>
        <taxon>Bacteria</taxon>
        <taxon>Bacillati</taxon>
        <taxon>Bacillota</taxon>
        <taxon>Bacilli</taxon>
        <taxon>Bacillales</taxon>
        <taxon>Staphylococcaceae</taxon>
        <taxon>Staphylococcus</taxon>
        <taxon>Staphylococcus intermedius group</taxon>
    </lineage>
</organism>